<evidence type="ECO:0000313" key="2">
    <source>
        <dbReference type="EMBL" id="MBB6122246.1"/>
    </source>
</evidence>
<dbReference type="EMBL" id="JACHJO010000019">
    <property type="protein sequence ID" value="MBB6122246.1"/>
    <property type="molecule type" value="Genomic_DNA"/>
</dbReference>
<comment type="caution">
    <text evidence="2">The sequence shown here is derived from an EMBL/GenBank/DDBJ whole genome shotgun (WGS) entry which is preliminary data.</text>
</comment>
<dbReference type="AlphaFoldDB" id="A0A841IY90"/>
<dbReference type="InterPro" id="IPR032710">
    <property type="entry name" value="NTF2-like_dom_sf"/>
</dbReference>
<dbReference type="RefSeq" id="WP_184293676.1">
    <property type="nucleotide sequence ID" value="NZ_JACHJO010000019.1"/>
</dbReference>
<accession>A0A841IY90</accession>
<protein>
    <recommendedName>
        <fullName evidence="1">DUF4440 domain-containing protein</fullName>
    </recommendedName>
</protein>
<proteinExistence type="predicted"/>
<dbReference type="InterPro" id="IPR027843">
    <property type="entry name" value="DUF4440"/>
</dbReference>
<reference evidence="2 3" key="1">
    <citation type="submission" date="2020-08" db="EMBL/GenBank/DDBJ databases">
        <title>Genomic Encyclopedia of Type Strains, Phase III (KMG-III): the genomes of soil and plant-associated and newly described type strains.</title>
        <authorList>
            <person name="Whitman W."/>
        </authorList>
    </citation>
    <scope>NUCLEOTIDE SEQUENCE [LARGE SCALE GENOMIC DNA]</scope>
    <source>
        <strain evidence="2 3">CECT 8712</strain>
    </source>
</reference>
<dbReference type="Proteomes" id="UP000536604">
    <property type="component" value="Unassembled WGS sequence"/>
</dbReference>
<keyword evidence="3" id="KW-1185">Reference proteome</keyword>
<dbReference type="Pfam" id="PF14534">
    <property type="entry name" value="DUF4440"/>
    <property type="match status" value="1"/>
</dbReference>
<organism evidence="2 3">
    <name type="scientific">Nocardiopsis algeriensis</name>
    <dbReference type="NCBI Taxonomy" id="1478215"/>
    <lineage>
        <taxon>Bacteria</taxon>
        <taxon>Bacillati</taxon>
        <taxon>Actinomycetota</taxon>
        <taxon>Actinomycetes</taxon>
        <taxon>Streptosporangiales</taxon>
        <taxon>Nocardiopsidaceae</taxon>
        <taxon>Nocardiopsis</taxon>
    </lineage>
</organism>
<name>A0A841IY90_9ACTN</name>
<dbReference type="SUPFAM" id="SSF54427">
    <property type="entry name" value="NTF2-like"/>
    <property type="match status" value="1"/>
</dbReference>
<sequence length="133" mass="14708">MDPDELLELEHRGWQALSDGTGAAFYGRLMTDDGVMVLAHGQVLDRQAVIASLDDAPPWRSYEIDEERVIPLGTSAAALVYRAAARRDTGSPVFRAWMSSTYVRRDGEWALASYTQTPIPDRPTPAGIRDAEM</sequence>
<feature type="domain" description="DUF4440" evidence="1">
    <location>
        <begin position="6"/>
        <end position="110"/>
    </location>
</feature>
<evidence type="ECO:0000259" key="1">
    <source>
        <dbReference type="Pfam" id="PF14534"/>
    </source>
</evidence>
<gene>
    <name evidence="2" type="ORF">FHS13_004235</name>
</gene>
<dbReference type="Gene3D" id="3.10.450.50">
    <property type="match status" value="1"/>
</dbReference>
<evidence type="ECO:0000313" key="3">
    <source>
        <dbReference type="Proteomes" id="UP000536604"/>
    </source>
</evidence>